<evidence type="ECO:0000313" key="3">
    <source>
        <dbReference type="Proteomes" id="UP000033907"/>
    </source>
</evidence>
<proteinExistence type="predicted"/>
<accession>A0A0G1GWY1</accession>
<feature type="transmembrane region" description="Helical" evidence="1">
    <location>
        <begin position="12"/>
        <end position="40"/>
    </location>
</feature>
<reference evidence="2 3" key="1">
    <citation type="journal article" date="2015" name="Nature">
        <title>rRNA introns, odd ribosomes, and small enigmatic genomes across a large radiation of phyla.</title>
        <authorList>
            <person name="Brown C.T."/>
            <person name="Hug L.A."/>
            <person name="Thomas B.C."/>
            <person name="Sharon I."/>
            <person name="Castelle C.J."/>
            <person name="Singh A."/>
            <person name="Wilkins M.J."/>
            <person name="Williams K.H."/>
            <person name="Banfield J.F."/>
        </authorList>
    </citation>
    <scope>NUCLEOTIDE SEQUENCE [LARGE SCALE GENOMIC DNA]</scope>
</reference>
<keyword evidence="1" id="KW-0812">Transmembrane</keyword>
<dbReference type="EMBL" id="LCGH01000001">
    <property type="protein sequence ID" value="KKT11887.1"/>
    <property type="molecule type" value="Genomic_DNA"/>
</dbReference>
<name>A0A0G1GWY1_9BACT</name>
<protein>
    <submittedName>
        <fullName evidence="2">Uncharacterized protein</fullName>
    </submittedName>
</protein>
<dbReference type="AlphaFoldDB" id="A0A0G1GWY1"/>
<evidence type="ECO:0000256" key="1">
    <source>
        <dbReference type="SAM" id="Phobius"/>
    </source>
</evidence>
<sequence>MINKMKNKEKGFLQIIIFIIIALLIMKFLGVTVSGVWNWFVSFFSGVFQ</sequence>
<keyword evidence="1" id="KW-1133">Transmembrane helix</keyword>
<evidence type="ECO:0000313" key="2">
    <source>
        <dbReference type="EMBL" id="KKT11887.1"/>
    </source>
</evidence>
<gene>
    <name evidence="2" type="ORF">UV91_C0001G0099</name>
</gene>
<organism evidence="2 3">
    <name type="scientific">Candidatus Nomurabacteria bacterium GW2011_GWF2_43_24</name>
    <dbReference type="NCBI Taxonomy" id="1618778"/>
    <lineage>
        <taxon>Bacteria</taxon>
        <taxon>Candidatus Nomuraibacteriota</taxon>
    </lineage>
</organism>
<comment type="caution">
    <text evidence="2">The sequence shown here is derived from an EMBL/GenBank/DDBJ whole genome shotgun (WGS) entry which is preliminary data.</text>
</comment>
<dbReference type="Proteomes" id="UP000033907">
    <property type="component" value="Unassembled WGS sequence"/>
</dbReference>
<keyword evidence="1" id="KW-0472">Membrane</keyword>